<reference evidence="1" key="1">
    <citation type="submission" date="2003-07" db="EMBL/GenBank/DDBJ databases">
        <title>NEDO human cDNA sequencing project.</title>
        <authorList>
            <person name="Kawakami B."/>
            <person name="Sugiyama A."/>
            <person name="Takemoto M."/>
            <person name="Suzuki Y."/>
            <person name="Hata H."/>
            <person name="Nakagawa K."/>
            <person name="Mizuno S."/>
            <person name="Morinaga M."/>
            <person name="Kawamura M."/>
            <person name="Sugiyama T."/>
            <person name="Irie R."/>
            <person name="Otsuki T."/>
            <person name="Sato H."/>
            <person name="Nishikawa T."/>
            <person name="Nagai K."/>
            <person name="Isogai T."/>
            <person name="Sugano S."/>
        </authorList>
    </citation>
    <scope>NUCLEOTIDE SEQUENCE</scope>
    <source>
        <tissue evidence="1">Uterus</tissue>
    </source>
</reference>
<protein>
    <submittedName>
        <fullName evidence="1">cDNA FLJ27396 fis, clone WMC01862</fullName>
    </submittedName>
</protein>
<sequence length="195" mass="20991">MNSVFRQPGSNFSFPIYQPSASVTHGLSFFCEVSPQMLTPQDYRGKQQGHRGCPGCMVAMDTWPAVLPELPGFWGEGSGGQAWGARGEPLLQKANCLLEAVRLFLNYRPLGAEGGELTFGKRLLVPTAVSCAYDCVSSSAFLGIQLLGDPTRSPGHCSRQDFNGTLRLREGKGLVQSHTGTLWAGPLQEGTQGQT</sequence>
<name>Q6ZNP6_HUMAN</name>
<organism evidence="1">
    <name type="scientific">Homo sapiens</name>
    <name type="common">Human</name>
    <dbReference type="NCBI Taxonomy" id="9606"/>
    <lineage>
        <taxon>Eukaryota</taxon>
        <taxon>Metazoa</taxon>
        <taxon>Chordata</taxon>
        <taxon>Craniata</taxon>
        <taxon>Vertebrata</taxon>
        <taxon>Euteleostomi</taxon>
        <taxon>Mammalia</taxon>
        <taxon>Eutheria</taxon>
        <taxon>Euarchontoglires</taxon>
        <taxon>Primates</taxon>
        <taxon>Haplorrhini</taxon>
        <taxon>Catarrhini</taxon>
        <taxon>Hominidae</taxon>
        <taxon>Homo</taxon>
    </lineage>
</organism>
<dbReference type="AlphaFoldDB" id="Q6ZNP6"/>
<accession>Q6ZNP6</accession>
<evidence type="ECO:0000313" key="1">
    <source>
        <dbReference type="EMBL" id="BAC85455.1"/>
    </source>
</evidence>
<proteinExistence type="evidence at transcript level"/>
<dbReference type="EMBL" id="AK130906">
    <property type="protein sequence ID" value="BAC85455.1"/>
    <property type="molecule type" value="mRNA"/>
</dbReference>